<dbReference type="InterPro" id="IPR003753">
    <property type="entry name" value="Exonuc_VII_L"/>
</dbReference>
<feature type="domain" description="Exonuclease VII large subunit C-terminal" evidence="7">
    <location>
        <begin position="130"/>
        <end position="445"/>
    </location>
</feature>
<name>A0A498C7H4_9GAMM</name>
<dbReference type="Pfam" id="PF02601">
    <property type="entry name" value="Exonuc_VII_L"/>
    <property type="match status" value="1"/>
</dbReference>
<dbReference type="EC" id="3.1.11.6" evidence="5"/>
<dbReference type="PANTHER" id="PTHR30008:SF0">
    <property type="entry name" value="EXODEOXYRIBONUCLEASE 7 LARGE SUBUNIT"/>
    <property type="match status" value="1"/>
</dbReference>
<dbReference type="Proteomes" id="UP000275461">
    <property type="component" value="Unassembled WGS sequence"/>
</dbReference>
<comment type="caution">
    <text evidence="9">The sequence shown here is derived from an EMBL/GenBank/DDBJ whole genome shotgun (WGS) entry which is preliminary data.</text>
</comment>
<dbReference type="NCBIfam" id="TIGR00237">
    <property type="entry name" value="xseA"/>
    <property type="match status" value="1"/>
</dbReference>
<comment type="function">
    <text evidence="5">Bidirectionally degrades single-stranded DNA into large acid-insoluble oligonucleotides, which are then degraded further into small acid-soluble oligonucleotides.</text>
</comment>
<evidence type="ECO:0000256" key="1">
    <source>
        <dbReference type="ARBA" id="ARBA00022490"/>
    </source>
</evidence>
<keyword evidence="3 5" id="KW-0378">Hydrolase</keyword>
<gene>
    <name evidence="5" type="primary">xseA</name>
    <name evidence="9" type="ORF">DFR31_0943</name>
</gene>
<dbReference type="GO" id="GO:0009318">
    <property type="term" value="C:exodeoxyribonuclease VII complex"/>
    <property type="evidence" value="ECO:0007669"/>
    <property type="project" value="UniProtKB-UniRule"/>
</dbReference>
<sequence length="459" mass="50894">MVTSSAPQAPRTVYTVSQLNQEVRSLLETALPPLWVEGEISNLARPRSGHMYFTLKDGNAQVRCAMFRNRNMLLRFRPEDGQRVLVRARAGLYPARGEFQLVVDHMEEAGEGALRRAFEALKAQLEQEGLFDPAHKQALPPFPRRLGVVTSPTGAAIRDVLTVLKRRFPALPVLIYPVPVQGEGAGRQIADAIAEADRRRDVDVLLVTRGGGSLEDLWAFNEEVVARAIHACGLPVVSAVGHEVDVTISDLVADQRAPTPSAAAELISPDGPALLRQVQALGDRLAQLNAQHRRQAGERLHALTRRLQARHPGQLLRDRSQRLDELDQRLRHAVRQRLNQPAQRFADLRGRLQRSDPRLTIRQREEQRQALARRLSAAVQQHLERARHRLGSIGRELNAVSPLATLSRGYAIARQGEDGPVIRDVTQVAAGDAVRVRVHQGAMDCTVTRVYSGAQSKDN</sequence>
<organism evidence="9 10">
    <name type="scientific">Alkalispirillum mobile</name>
    <dbReference type="NCBI Taxonomy" id="85925"/>
    <lineage>
        <taxon>Bacteria</taxon>
        <taxon>Pseudomonadati</taxon>
        <taxon>Pseudomonadota</taxon>
        <taxon>Gammaproteobacteria</taxon>
        <taxon>Chromatiales</taxon>
        <taxon>Ectothiorhodospiraceae</taxon>
        <taxon>Alkalispirillum</taxon>
    </lineage>
</organism>
<dbReference type="OrthoDB" id="9802795at2"/>
<keyword evidence="2 5" id="KW-0540">Nuclease</keyword>
<evidence type="ECO:0000313" key="10">
    <source>
        <dbReference type="Proteomes" id="UP000275461"/>
    </source>
</evidence>
<dbReference type="InterPro" id="IPR020579">
    <property type="entry name" value="Exonuc_VII_lsu_C"/>
</dbReference>
<comment type="subcellular location">
    <subcellularLocation>
        <location evidence="5 6">Cytoplasm</location>
    </subcellularLocation>
</comment>
<evidence type="ECO:0000256" key="6">
    <source>
        <dbReference type="RuleBase" id="RU004355"/>
    </source>
</evidence>
<evidence type="ECO:0000313" key="9">
    <source>
        <dbReference type="EMBL" id="RLK51029.1"/>
    </source>
</evidence>
<comment type="catalytic activity">
    <reaction evidence="5 6">
        <text>Exonucleolytic cleavage in either 5'- to 3'- or 3'- to 5'-direction to yield nucleoside 5'-phosphates.</text>
        <dbReference type="EC" id="3.1.11.6"/>
    </reaction>
</comment>
<comment type="similarity">
    <text evidence="5 6">Belongs to the XseA family.</text>
</comment>
<dbReference type="CDD" id="cd04489">
    <property type="entry name" value="ExoVII_LU_OBF"/>
    <property type="match status" value="1"/>
</dbReference>
<evidence type="ECO:0000256" key="4">
    <source>
        <dbReference type="ARBA" id="ARBA00022839"/>
    </source>
</evidence>
<dbReference type="HAMAP" id="MF_00378">
    <property type="entry name" value="Exonuc_7_L"/>
    <property type="match status" value="1"/>
</dbReference>
<dbReference type="RefSeq" id="WP_121441470.1">
    <property type="nucleotide sequence ID" value="NZ_RCDA01000001.1"/>
</dbReference>
<keyword evidence="4 5" id="KW-0269">Exonuclease</keyword>
<evidence type="ECO:0000259" key="8">
    <source>
        <dbReference type="Pfam" id="PF13742"/>
    </source>
</evidence>
<dbReference type="InterPro" id="IPR025824">
    <property type="entry name" value="OB-fold_nuc-bd_dom"/>
</dbReference>
<evidence type="ECO:0000256" key="3">
    <source>
        <dbReference type="ARBA" id="ARBA00022801"/>
    </source>
</evidence>
<evidence type="ECO:0000259" key="7">
    <source>
        <dbReference type="Pfam" id="PF02601"/>
    </source>
</evidence>
<reference evidence="9 10" key="1">
    <citation type="submission" date="2018-10" db="EMBL/GenBank/DDBJ databases">
        <title>Genomic Encyclopedia of Type Strains, Phase IV (KMG-IV): sequencing the most valuable type-strain genomes for metagenomic binning, comparative biology and taxonomic classification.</title>
        <authorList>
            <person name="Goeker M."/>
        </authorList>
    </citation>
    <scope>NUCLEOTIDE SEQUENCE [LARGE SCALE GENOMIC DNA]</scope>
    <source>
        <strain evidence="9 10">DSM 12769</strain>
    </source>
</reference>
<dbReference type="AlphaFoldDB" id="A0A498C7H4"/>
<evidence type="ECO:0000256" key="5">
    <source>
        <dbReference type="HAMAP-Rule" id="MF_00378"/>
    </source>
</evidence>
<dbReference type="PANTHER" id="PTHR30008">
    <property type="entry name" value="EXODEOXYRIBONUCLEASE 7 LARGE SUBUNIT"/>
    <property type="match status" value="1"/>
</dbReference>
<dbReference type="Pfam" id="PF13742">
    <property type="entry name" value="tRNA_anti_2"/>
    <property type="match status" value="1"/>
</dbReference>
<dbReference type="GO" id="GO:0008855">
    <property type="term" value="F:exodeoxyribonuclease VII activity"/>
    <property type="evidence" value="ECO:0007669"/>
    <property type="project" value="UniProtKB-UniRule"/>
</dbReference>
<accession>A0A498C7H4</accession>
<keyword evidence="10" id="KW-1185">Reference proteome</keyword>
<feature type="domain" description="OB-fold nucleic acid binding" evidence="8">
    <location>
        <begin position="14"/>
        <end position="107"/>
    </location>
</feature>
<dbReference type="GO" id="GO:0005737">
    <property type="term" value="C:cytoplasm"/>
    <property type="evidence" value="ECO:0007669"/>
    <property type="project" value="UniProtKB-SubCell"/>
</dbReference>
<dbReference type="EMBL" id="RCDA01000001">
    <property type="protein sequence ID" value="RLK51029.1"/>
    <property type="molecule type" value="Genomic_DNA"/>
</dbReference>
<protein>
    <recommendedName>
        <fullName evidence="5">Exodeoxyribonuclease 7 large subunit</fullName>
        <ecNumber evidence="5">3.1.11.6</ecNumber>
    </recommendedName>
    <alternativeName>
        <fullName evidence="5">Exodeoxyribonuclease VII large subunit</fullName>
        <shortName evidence="5">Exonuclease VII large subunit</shortName>
    </alternativeName>
</protein>
<keyword evidence="1 5" id="KW-0963">Cytoplasm</keyword>
<dbReference type="GO" id="GO:0006308">
    <property type="term" value="P:DNA catabolic process"/>
    <property type="evidence" value="ECO:0007669"/>
    <property type="project" value="UniProtKB-UniRule"/>
</dbReference>
<comment type="subunit">
    <text evidence="5">Heterooligomer composed of large and small subunits.</text>
</comment>
<dbReference type="GO" id="GO:0003676">
    <property type="term" value="F:nucleic acid binding"/>
    <property type="evidence" value="ECO:0007669"/>
    <property type="project" value="InterPro"/>
</dbReference>
<proteinExistence type="inferred from homology"/>
<evidence type="ECO:0000256" key="2">
    <source>
        <dbReference type="ARBA" id="ARBA00022722"/>
    </source>
</evidence>